<dbReference type="Proteomes" id="UP000004095">
    <property type="component" value="Unassembled WGS sequence"/>
</dbReference>
<organism evidence="1 2">
    <name type="scientific">Microscilla marina ATCC 23134</name>
    <dbReference type="NCBI Taxonomy" id="313606"/>
    <lineage>
        <taxon>Bacteria</taxon>
        <taxon>Pseudomonadati</taxon>
        <taxon>Bacteroidota</taxon>
        <taxon>Cytophagia</taxon>
        <taxon>Cytophagales</taxon>
        <taxon>Microscillaceae</taxon>
        <taxon>Microscilla</taxon>
    </lineage>
</organism>
<name>A1ZDR4_MICM2</name>
<reference evidence="1 2" key="1">
    <citation type="submission" date="2007-01" db="EMBL/GenBank/DDBJ databases">
        <authorList>
            <person name="Haygood M."/>
            <person name="Podell S."/>
            <person name="Anderson C."/>
            <person name="Hopkinson B."/>
            <person name="Roe K."/>
            <person name="Barbeau K."/>
            <person name="Gaasterland T."/>
            <person name="Ferriera S."/>
            <person name="Johnson J."/>
            <person name="Kravitz S."/>
            <person name="Beeson K."/>
            <person name="Sutton G."/>
            <person name="Rogers Y.-H."/>
            <person name="Friedman R."/>
            <person name="Frazier M."/>
            <person name="Venter J.C."/>
        </authorList>
    </citation>
    <scope>NUCLEOTIDE SEQUENCE [LARGE SCALE GENOMIC DNA]</scope>
    <source>
        <strain evidence="1 2">ATCC 23134</strain>
    </source>
</reference>
<keyword evidence="2" id="KW-1185">Reference proteome</keyword>
<accession>A1ZDR4</accession>
<gene>
    <name evidence="1" type="ORF">M23134_04055</name>
</gene>
<evidence type="ECO:0000313" key="1">
    <source>
        <dbReference type="EMBL" id="EAY31222.1"/>
    </source>
</evidence>
<comment type="caution">
    <text evidence="1">The sequence shown here is derived from an EMBL/GenBank/DDBJ whole genome shotgun (WGS) entry which is preliminary data.</text>
</comment>
<dbReference type="AlphaFoldDB" id="A1ZDR4"/>
<evidence type="ECO:0000313" key="2">
    <source>
        <dbReference type="Proteomes" id="UP000004095"/>
    </source>
</evidence>
<proteinExistence type="predicted"/>
<protein>
    <submittedName>
        <fullName evidence="1">Uncharacterized protein</fullName>
    </submittedName>
</protein>
<sequence>MIVFAQVSFAKDYFLGLSLAHESFHAAKHLAPLYFHFMAQKSS</sequence>
<dbReference type="EMBL" id="AAWS01000003">
    <property type="protein sequence ID" value="EAY31222.1"/>
    <property type="molecule type" value="Genomic_DNA"/>
</dbReference>